<dbReference type="FunFam" id="1.10.1040.10:FF:000017">
    <property type="entry name" value="2-dehydropantoate 2-reductase"/>
    <property type="match status" value="1"/>
</dbReference>
<dbReference type="EMBL" id="KZ999296">
    <property type="protein sequence ID" value="RKO85215.1"/>
    <property type="molecule type" value="Genomic_DNA"/>
</dbReference>
<evidence type="ECO:0000259" key="2">
    <source>
        <dbReference type="Pfam" id="PF08546"/>
    </source>
</evidence>
<evidence type="ECO:0000256" key="1">
    <source>
        <dbReference type="SAM" id="MobiDB-lite"/>
    </source>
</evidence>
<keyword evidence="4" id="KW-1185">Reference proteome</keyword>
<protein>
    <submittedName>
        <fullName evidence="3">Ketopantoate reductase PanE/ApbA C terminal-domain-containing protein</fullName>
    </submittedName>
</protein>
<dbReference type="Pfam" id="PF08546">
    <property type="entry name" value="ApbA_C"/>
    <property type="match status" value="1"/>
</dbReference>
<organism evidence="3 4">
    <name type="scientific">Blyttiomyces helicus</name>
    <dbReference type="NCBI Taxonomy" id="388810"/>
    <lineage>
        <taxon>Eukaryota</taxon>
        <taxon>Fungi</taxon>
        <taxon>Fungi incertae sedis</taxon>
        <taxon>Chytridiomycota</taxon>
        <taxon>Chytridiomycota incertae sedis</taxon>
        <taxon>Chytridiomycetes</taxon>
        <taxon>Chytridiomycetes incertae sedis</taxon>
        <taxon>Blyttiomyces</taxon>
    </lineage>
</organism>
<feature type="compositionally biased region" description="Basic and acidic residues" evidence="1">
    <location>
        <begin position="209"/>
        <end position="220"/>
    </location>
</feature>
<gene>
    <name evidence="3" type="ORF">BDK51DRAFT_48235</name>
</gene>
<dbReference type="OrthoDB" id="3609at2759"/>
<dbReference type="GO" id="GO:0005737">
    <property type="term" value="C:cytoplasm"/>
    <property type="evidence" value="ECO:0007669"/>
    <property type="project" value="TreeGrafter"/>
</dbReference>
<sequence>MGICRIEIPHRFPSKIVHYGNHRLRLGPYTQATSIPTSIPPALEDLASFLRQGGCDAEAVLDMQPMRWFKLLWNGSFSPVSVLAGQATAGAMLRDAPVRELVRAMMDEIWAAGEAVLGRKFPESVGTVDGLMDATARVGEYRASMLIDWEEGRAMEVDVLLARPIAMAKAAGVAMPRLETVYALIRLAEERRFAALATKIAHVEHKVEGERKVEGGDKRCGWSHPGISSHNEAAPDPSRAVGPL</sequence>
<evidence type="ECO:0000313" key="3">
    <source>
        <dbReference type="EMBL" id="RKO85215.1"/>
    </source>
</evidence>
<accession>A0A4P9W1I8</accession>
<reference evidence="4" key="1">
    <citation type="journal article" date="2018" name="Nat. Microbiol.">
        <title>Leveraging single-cell genomics to expand the fungal tree of life.</title>
        <authorList>
            <person name="Ahrendt S.R."/>
            <person name="Quandt C.A."/>
            <person name="Ciobanu D."/>
            <person name="Clum A."/>
            <person name="Salamov A."/>
            <person name="Andreopoulos B."/>
            <person name="Cheng J.F."/>
            <person name="Woyke T."/>
            <person name="Pelin A."/>
            <person name="Henrissat B."/>
            <person name="Reynolds N.K."/>
            <person name="Benny G.L."/>
            <person name="Smith M.E."/>
            <person name="James T.Y."/>
            <person name="Grigoriev I.V."/>
        </authorList>
    </citation>
    <scope>NUCLEOTIDE SEQUENCE [LARGE SCALE GENOMIC DNA]</scope>
</reference>
<feature type="domain" description="Ketopantoate reductase C-terminal" evidence="2">
    <location>
        <begin position="62"/>
        <end position="188"/>
    </location>
</feature>
<proteinExistence type="predicted"/>
<dbReference type="Gene3D" id="1.10.1040.10">
    <property type="entry name" value="N-(1-d-carboxylethyl)-l-norvaline Dehydrogenase, domain 2"/>
    <property type="match status" value="1"/>
</dbReference>
<name>A0A4P9W1I8_9FUNG</name>
<dbReference type="SUPFAM" id="SSF48179">
    <property type="entry name" value="6-phosphogluconate dehydrogenase C-terminal domain-like"/>
    <property type="match status" value="1"/>
</dbReference>
<evidence type="ECO:0000313" key="4">
    <source>
        <dbReference type="Proteomes" id="UP000269721"/>
    </source>
</evidence>
<dbReference type="InterPro" id="IPR013328">
    <property type="entry name" value="6PGD_dom2"/>
</dbReference>
<dbReference type="InterPro" id="IPR008927">
    <property type="entry name" value="6-PGluconate_DH-like_C_sf"/>
</dbReference>
<dbReference type="InterPro" id="IPR051402">
    <property type="entry name" value="KPR-Related"/>
</dbReference>
<dbReference type="Proteomes" id="UP000269721">
    <property type="component" value="Unassembled WGS sequence"/>
</dbReference>
<dbReference type="InterPro" id="IPR013752">
    <property type="entry name" value="KPA_reductase"/>
</dbReference>
<feature type="region of interest" description="Disordered" evidence="1">
    <location>
        <begin position="209"/>
        <end position="244"/>
    </location>
</feature>
<dbReference type="PANTHER" id="PTHR21708:SF26">
    <property type="entry name" value="2-DEHYDROPANTOATE 2-REDUCTASE"/>
    <property type="match status" value="1"/>
</dbReference>
<dbReference type="AlphaFoldDB" id="A0A4P9W1I8"/>
<dbReference type="PANTHER" id="PTHR21708">
    <property type="entry name" value="PROBABLE 2-DEHYDROPANTOATE 2-REDUCTASE"/>
    <property type="match status" value="1"/>
</dbReference>